<dbReference type="SUPFAM" id="SSF46785">
    <property type="entry name" value="Winged helix' DNA-binding domain"/>
    <property type="match status" value="1"/>
</dbReference>
<evidence type="ECO:0000259" key="5">
    <source>
        <dbReference type="PROSITE" id="PS50931"/>
    </source>
</evidence>
<dbReference type="PANTHER" id="PTHR30346">
    <property type="entry name" value="TRANSCRIPTIONAL DUAL REGULATOR HCAR-RELATED"/>
    <property type="match status" value="1"/>
</dbReference>
<dbReference type="RefSeq" id="WP_192778432.1">
    <property type="nucleotide sequence ID" value="NZ_BAAASY010000024.1"/>
</dbReference>
<dbReference type="InterPro" id="IPR005119">
    <property type="entry name" value="LysR_subst-bd"/>
</dbReference>
<accession>A0ABR9KPN3</accession>
<keyword evidence="3 6" id="KW-0238">DNA-binding</keyword>
<reference evidence="6 7" key="1">
    <citation type="submission" date="2020-10" db="EMBL/GenBank/DDBJ databases">
        <title>Sequencing the genomes of 1000 actinobacteria strains.</title>
        <authorList>
            <person name="Klenk H.-P."/>
        </authorList>
    </citation>
    <scope>NUCLEOTIDE SEQUENCE [LARGE SCALE GENOMIC DNA]</scope>
    <source>
        <strain evidence="6 7">DSM 43748</strain>
    </source>
</reference>
<dbReference type="InterPro" id="IPR000847">
    <property type="entry name" value="LysR_HTH_N"/>
</dbReference>
<evidence type="ECO:0000313" key="6">
    <source>
        <dbReference type="EMBL" id="MBE1563965.1"/>
    </source>
</evidence>
<dbReference type="Proteomes" id="UP000661607">
    <property type="component" value="Unassembled WGS sequence"/>
</dbReference>
<feature type="domain" description="HTH lysR-type" evidence="5">
    <location>
        <begin position="1"/>
        <end position="58"/>
    </location>
</feature>
<dbReference type="GO" id="GO:0003677">
    <property type="term" value="F:DNA binding"/>
    <property type="evidence" value="ECO:0007669"/>
    <property type="project" value="UniProtKB-KW"/>
</dbReference>
<evidence type="ECO:0000256" key="1">
    <source>
        <dbReference type="ARBA" id="ARBA00009437"/>
    </source>
</evidence>
<evidence type="ECO:0000256" key="2">
    <source>
        <dbReference type="ARBA" id="ARBA00023015"/>
    </source>
</evidence>
<comment type="similarity">
    <text evidence="1">Belongs to the LysR transcriptional regulatory family.</text>
</comment>
<comment type="caution">
    <text evidence="6">The sequence shown here is derived from an EMBL/GenBank/DDBJ whole genome shotgun (WGS) entry which is preliminary data.</text>
</comment>
<dbReference type="PROSITE" id="PS50931">
    <property type="entry name" value="HTH_LYSR"/>
    <property type="match status" value="1"/>
</dbReference>
<evidence type="ECO:0000256" key="3">
    <source>
        <dbReference type="ARBA" id="ARBA00023125"/>
    </source>
</evidence>
<dbReference type="InterPro" id="IPR036388">
    <property type="entry name" value="WH-like_DNA-bd_sf"/>
</dbReference>
<sequence length="296" mass="33001">MELRDIEIFLTLAGELHFGRTAERLHVSAARVSQAIKKQERGIGAELFHRDSRNVRLTPAGVRLRDDLIPVYRDLKASMERARLTARGKTDVLRIGLLSGNAQDLRPITDEFTARHPGYEPQFRTIGFGDPFGPLRDGRVHVAILWLPILEPDLTVGPLVYTESAVLAMAATHRLAGRASVSLEDLGDEIVMGGCKPDYWREALVPFQTPSGRLIRIGPIVTNTEEMLPILSTGEAVSPGHYRSIRYFTRPDIAYALIHDAPPLQMTLIWHTSAENEVIRAFAEVIRDLGPLPARH</sequence>
<dbReference type="Gene3D" id="3.40.190.10">
    <property type="entry name" value="Periplasmic binding protein-like II"/>
    <property type="match status" value="2"/>
</dbReference>
<keyword evidence="4" id="KW-0804">Transcription</keyword>
<organism evidence="6 7">
    <name type="scientific">Nonomuraea africana</name>
    <dbReference type="NCBI Taxonomy" id="46171"/>
    <lineage>
        <taxon>Bacteria</taxon>
        <taxon>Bacillati</taxon>
        <taxon>Actinomycetota</taxon>
        <taxon>Actinomycetes</taxon>
        <taxon>Streptosporangiales</taxon>
        <taxon>Streptosporangiaceae</taxon>
        <taxon>Nonomuraea</taxon>
    </lineage>
</organism>
<dbReference type="InterPro" id="IPR036390">
    <property type="entry name" value="WH_DNA-bd_sf"/>
</dbReference>
<dbReference type="EMBL" id="JADBEF010000001">
    <property type="protein sequence ID" value="MBE1563965.1"/>
    <property type="molecule type" value="Genomic_DNA"/>
</dbReference>
<proteinExistence type="inferred from homology"/>
<dbReference type="Gene3D" id="1.10.10.10">
    <property type="entry name" value="Winged helix-like DNA-binding domain superfamily/Winged helix DNA-binding domain"/>
    <property type="match status" value="1"/>
</dbReference>
<dbReference type="SUPFAM" id="SSF53850">
    <property type="entry name" value="Periplasmic binding protein-like II"/>
    <property type="match status" value="1"/>
</dbReference>
<keyword evidence="7" id="KW-1185">Reference proteome</keyword>
<evidence type="ECO:0000313" key="7">
    <source>
        <dbReference type="Proteomes" id="UP000661607"/>
    </source>
</evidence>
<protein>
    <submittedName>
        <fullName evidence="6">DNA-binding transcriptional LysR family regulator</fullName>
    </submittedName>
</protein>
<dbReference type="PANTHER" id="PTHR30346:SF0">
    <property type="entry name" value="HCA OPERON TRANSCRIPTIONAL ACTIVATOR HCAR"/>
    <property type="match status" value="1"/>
</dbReference>
<name>A0ABR9KPN3_9ACTN</name>
<keyword evidence="2" id="KW-0805">Transcription regulation</keyword>
<gene>
    <name evidence="6" type="ORF">H4W81_006744</name>
</gene>
<dbReference type="Pfam" id="PF03466">
    <property type="entry name" value="LysR_substrate"/>
    <property type="match status" value="1"/>
</dbReference>
<evidence type="ECO:0000256" key="4">
    <source>
        <dbReference type="ARBA" id="ARBA00023163"/>
    </source>
</evidence>
<dbReference type="Pfam" id="PF00126">
    <property type="entry name" value="HTH_1"/>
    <property type="match status" value="1"/>
</dbReference>